<keyword evidence="1" id="KW-1133">Transmembrane helix</keyword>
<reference evidence="2" key="1">
    <citation type="journal article" date="2020" name="Stud. Mycol.">
        <title>101 Dothideomycetes genomes: a test case for predicting lifestyles and emergence of pathogens.</title>
        <authorList>
            <person name="Haridas S."/>
            <person name="Albert R."/>
            <person name="Binder M."/>
            <person name="Bloem J."/>
            <person name="Labutti K."/>
            <person name="Salamov A."/>
            <person name="Andreopoulos B."/>
            <person name="Baker S."/>
            <person name="Barry K."/>
            <person name="Bills G."/>
            <person name="Bluhm B."/>
            <person name="Cannon C."/>
            <person name="Castanera R."/>
            <person name="Culley D."/>
            <person name="Daum C."/>
            <person name="Ezra D."/>
            <person name="Gonzalez J."/>
            <person name="Henrissat B."/>
            <person name="Kuo A."/>
            <person name="Liang C."/>
            <person name="Lipzen A."/>
            <person name="Lutzoni F."/>
            <person name="Magnuson J."/>
            <person name="Mondo S."/>
            <person name="Nolan M."/>
            <person name="Ohm R."/>
            <person name="Pangilinan J."/>
            <person name="Park H.-J."/>
            <person name="Ramirez L."/>
            <person name="Alfaro M."/>
            <person name="Sun H."/>
            <person name="Tritt A."/>
            <person name="Yoshinaga Y."/>
            <person name="Zwiers L.-H."/>
            <person name="Turgeon B."/>
            <person name="Goodwin S."/>
            <person name="Spatafora J."/>
            <person name="Crous P."/>
            <person name="Grigoriev I."/>
        </authorList>
    </citation>
    <scope>NUCLEOTIDE SEQUENCE</scope>
    <source>
        <strain evidence="2">CBS 109.77</strain>
    </source>
</reference>
<evidence type="ECO:0000313" key="2">
    <source>
        <dbReference type="EMBL" id="KAF2799215.1"/>
    </source>
</evidence>
<dbReference type="Proteomes" id="UP000799757">
    <property type="component" value="Unassembled WGS sequence"/>
</dbReference>
<feature type="transmembrane region" description="Helical" evidence="1">
    <location>
        <begin position="6"/>
        <end position="30"/>
    </location>
</feature>
<evidence type="ECO:0000256" key="1">
    <source>
        <dbReference type="SAM" id="Phobius"/>
    </source>
</evidence>
<protein>
    <submittedName>
        <fullName evidence="2">Uncharacterized protein</fullName>
    </submittedName>
</protein>
<gene>
    <name evidence="2" type="ORF">K505DRAFT_356804</name>
</gene>
<name>A0A6A6XT63_9PLEO</name>
<organism evidence="2 3">
    <name type="scientific">Melanomma pulvis-pyrius CBS 109.77</name>
    <dbReference type="NCBI Taxonomy" id="1314802"/>
    <lineage>
        <taxon>Eukaryota</taxon>
        <taxon>Fungi</taxon>
        <taxon>Dikarya</taxon>
        <taxon>Ascomycota</taxon>
        <taxon>Pezizomycotina</taxon>
        <taxon>Dothideomycetes</taxon>
        <taxon>Pleosporomycetidae</taxon>
        <taxon>Pleosporales</taxon>
        <taxon>Melanommataceae</taxon>
        <taxon>Melanomma</taxon>
    </lineage>
</organism>
<proteinExistence type="predicted"/>
<keyword evidence="1" id="KW-0812">Transmembrane</keyword>
<sequence>MASWSLEAIIALITLFATCAPLAALLWGLTIRKRRNQASRGRLSMSHPITSFLGPPNRRSSIHWVYLVRRESEFHVAFVADENGRLADHLNNA</sequence>
<dbReference type="AlphaFoldDB" id="A0A6A6XT63"/>
<dbReference type="OrthoDB" id="3799441at2759"/>
<keyword evidence="1" id="KW-0472">Membrane</keyword>
<accession>A0A6A6XT63</accession>
<keyword evidence="3" id="KW-1185">Reference proteome</keyword>
<dbReference type="EMBL" id="MU001768">
    <property type="protein sequence ID" value="KAF2799215.1"/>
    <property type="molecule type" value="Genomic_DNA"/>
</dbReference>
<evidence type="ECO:0000313" key="3">
    <source>
        <dbReference type="Proteomes" id="UP000799757"/>
    </source>
</evidence>